<dbReference type="Proteomes" id="UP000183794">
    <property type="component" value="Unassembled WGS sequence"/>
</dbReference>
<sequence length="286" mass="32932">MIEHNNEADDTFLRVEIIIKVNADKFPPWYQHNNTIIRKLGNLISTDKEFKEKGYKLLLEAVKDISPITEQHLIETSFKWYRKHIVKPEPLKNNIKAPARAELIVINTGEDEPNPVILLLLKFTEVLNYMPVKFKGSPREKSIIDYLADPSSYFTVDALKTGNQLMITLELSNKILKKQTYKTLLEQDITPPTMNPFTGKSVFSQYELWDLSIPDGVYSLIKSTKLNNYISTLTSTNGISNKSSIEHTLQRFHQHLSLKGFYEQAVPKMFIDKKGAKIKPTKFIMN</sequence>
<proteinExistence type="predicted"/>
<dbReference type="AlphaFoldDB" id="A0A1K9ZNW0"/>
<evidence type="ECO:0000313" key="2">
    <source>
        <dbReference type="Proteomes" id="UP000183794"/>
    </source>
</evidence>
<name>A0A1K9ZNW0_9GAMM</name>
<gene>
    <name evidence="1" type="ORF">NVI5450_2345</name>
</gene>
<accession>A0A1K9ZNW0</accession>
<dbReference type="RefSeq" id="WP_075497973.1">
    <property type="nucleotide sequence ID" value="NZ_CAWRBC010000034.1"/>
</dbReference>
<dbReference type="EMBL" id="FPLD01000064">
    <property type="protein sequence ID" value="SGZ00783.1"/>
    <property type="molecule type" value="Genomic_DNA"/>
</dbReference>
<reference evidence="1 2" key="1">
    <citation type="submission" date="2016-11" db="EMBL/GenBank/DDBJ databases">
        <authorList>
            <person name="Jaros S."/>
            <person name="Januszkiewicz K."/>
            <person name="Wedrychowicz H."/>
        </authorList>
    </citation>
    <scope>NUCLEOTIDE SEQUENCE [LARGE SCALE GENOMIC DNA]</scope>
    <source>
        <strain evidence="1">NVI 5450</strain>
    </source>
</reference>
<organism evidence="1 2">
    <name type="scientific">Moritella viscosa</name>
    <dbReference type="NCBI Taxonomy" id="80854"/>
    <lineage>
        <taxon>Bacteria</taxon>
        <taxon>Pseudomonadati</taxon>
        <taxon>Pseudomonadota</taxon>
        <taxon>Gammaproteobacteria</taxon>
        <taxon>Alteromonadales</taxon>
        <taxon>Moritellaceae</taxon>
        <taxon>Moritella</taxon>
    </lineage>
</organism>
<evidence type="ECO:0000313" key="1">
    <source>
        <dbReference type="EMBL" id="SGZ00783.1"/>
    </source>
</evidence>
<protein>
    <submittedName>
        <fullName evidence="1">Uncharacterized protein</fullName>
    </submittedName>
</protein>